<sequence length="106" mass="12398">MSDEKVVITIVYHPNSLEGFRINDNILTKIGVGRLKSPGLPAGNQMYYNQVDFIRAAGRQRRFPVYSRVGETDTYMGEYSLDCIYKRHSFEGFTYFSYTLRRQVWP</sequence>
<evidence type="ECO:0000313" key="1">
    <source>
        <dbReference type="EMBL" id="QHU26357.1"/>
    </source>
</evidence>
<dbReference type="AlphaFoldDB" id="A0A6C0L7K5"/>
<protein>
    <submittedName>
        <fullName evidence="1">Uncharacterized protein</fullName>
    </submittedName>
</protein>
<name>A0A6C0L7K5_9ZZZZ</name>
<organism evidence="1">
    <name type="scientific">viral metagenome</name>
    <dbReference type="NCBI Taxonomy" id="1070528"/>
    <lineage>
        <taxon>unclassified sequences</taxon>
        <taxon>metagenomes</taxon>
        <taxon>organismal metagenomes</taxon>
    </lineage>
</organism>
<accession>A0A6C0L7K5</accession>
<proteinExistence type="predicted"/>
<reference evidence="1" key="1">
    <citation type="journal article" date="2020" name="Nature">
        <title>Giant virus diversity and host interactions through global metagenomics.</title>
        <authorList>
            <person name="Schulz F."/>
            <person name="Roux S."/>
            <person name="Paez-Espino D."/>
            <person name="Jungbluth S."/>
            <person name="Walsh D.A."/>
            <person name="Denef V.J."/>
            <person name="McMahon K.D."/>
            <person name="Konstantinidis K.T."/>
            <person name="Eloe-Fadrosh E.A."/>
            <person name="Kyrpides N.C."/>
            <person name="Woyke T."/>
        </authorList>
    </citation>
    <scope>NUCLEOTIDE SEQUENCE</scope>
    <source>
        <strain evidence="1">GVMAG-M-3300027759-16</strain>
    </source>
</reference>
<dbReference type="EMBL" id="MN740439">
    <property type="protein sequence ID" value="QHU26357.1"/>
    <property type="molecule type" value="Genomic_DNA"/>
</dbReference>